<evidence type="ECO:0000313" key="4">
    <source>
        <dbReference type="Proteomes" id="UP001589702"/>
    </source>
</evidence>
<reference evidence="3 4" key="1">
    <citation type="submission" date="2024-09" db="EMBL/GenBank/DDBJ databases">
        <authorList>
            <person name="Sun Q."/>
            <person name="Mori K."/>
        </authorList>
    </citation>
    <scope>NUCLEOTIDE SEQUENCE [LARGE SCALE GENOMIC DNA]</scope>
    <source>
        <strain evidence="3 4">JCM 1334</strain>
    </source>
</reference>
<organism evidence="3 4">
    <name type="scientific">Arthrobacter ramosus</name>
    <dbReference type="NCBI Taxonomy" id="1672"/>
    <lineage>
        <taxon>Bacteria</taxon>
        <taxon>Bacillati</taxon>
        <taxon>Actinomycetota</taxon>
        <taxon>Actinomycetes</taxon>
        <taxon>Micrococcales</taxon>
        <taxon>Micrococcaceae</taxon>
        <taxon>Arthrobacter</taxon>
    </lineage>
</organism>
<feature type="compositionally biased region" description="Polar residues" evidence="1">
    <location>
        <begin position="41"/>
        <end position="52"/>
    </location>
</feature>
<dbReference type="CDD" id="cd17470">
    <property type="entry name" value="T3SS_Flik_C"/>
    <property type="match status" value="1"/>
</dbReference>
<dbReference type="RefSeq" id="WP_234751463.1">
    <property type="nucleotide sequence ID" value="NZ_BAAAWN010000001.1"/>
</dbReference>
<keyword evidence="4" id="KW-1185">Reference proteome</keyword>
<feature type="region of interest" description="Disordered" evidence="1">
    <location>
        <begin position="1"/>
        <end position="76"/>
    </location>
</feature>
<evidence type="ECO:0000256" key="1">
    <source>
        <dbReference type="SAM" id="MobiDB-lite"/>
    </source>
</evidence>
<keyword evidence="3" id="KW-0966">Cell projection</keyword>
<gene>
    <name evidence="3" type="ORF">ACFFP1_15450</name>
</gene>
<keyword evidence="3" id="KW-0282">Flagellum</keyword>
<protein>
    <submittedName>
        <fullName evidence="3">Flagellar hook-length control protein FliK</fullName>
    </submittedName>
</protein>
<dbReference type="InterPro" id="IPR038610">
    <property type="entry name" value="FliK-like_C_sf"/>
</dbReference>
<feature type="region of interest" description="Disordered" evidence="1">
    <location>
        <begin position="165"/>
        <end position="229"/>
    </location>
</feature>
<dbReference type="Gene3D" id="3.30.750.140">
    <property type="match status" value="1"/>
</dbReference>
<dbReference type="Pfam" id="PF02120">
    <property type="entry name" value="Flg_hook"/>
    <property type="match status" value="1"/>
</dbReference>
<sequence>MQLPPAGAASPRPAVSGSPTVPQPGAAAGFEAVMNGVLASDSKTSDGTTQQAPDGGAQGKPAADSPGTVARAAKPEASKVAKDTVDAADTLGAVGAVDAASAVAAVVGGLAMAGVAPETAALQASGPGVAVPVKEGVVDGTAPAKTIAGTSETASLVVGMPAGSTQAAPAVTSSPAPVIPTPTVRAAPVGNPGQSSPQPGPIPTSPLPNSPQPAGTLPANPMPAGLEPGVNVTAARSHESGTAVVLPTGKPATQQDPQPVLGQAAPGAPIPGLPAGIQAGIPGLVQPASTLQQAPSTAAPGMATPTPQADPAKLLPQVSGPLFSLASAAPGAHVMILKLSPEDLGPLTVRAHIEGAGVRIELFAPGDAGREAVRSILPELRRGLGESGFGASLDLSERNAPADAGAGGSDPRDRRPAESPAFPRGSDGESVRLPRTAIVLPRSSTSSLDILV</sequence>
<proteinExistence type="predicted"/>
<feature type="region of interest" description="Disordered" evidence="1">
    <location>
        <begin position="391"/>
        <end position="438"/>
    </location>
</feature>
<feature type="compositionally biased region" description="Low complexity" evidence="1">
    <location>
        <begin position="167"/>
        <end position="176"/>
    </location>
</feature>
<dbReference type="EMBL" id="JBHMBC010000025">
    <property type="protein sequence ID" value="MFB9820893.1"/>
    <property type="molecule type" value="Genomic_DNA"/>
</dbReference>
<feature type="compositionally biased region" description="Low complexity" evidence="1">
    <location>
        <begin position="188"/>
        <end position="197"/>
    </location>
</feature>
<name>A0ABV5Y1L8_ARTRM</name>
<dbReference type="InterPro" id="IPR021136">
    <property type="entry name" value="Flagellar_hook_control-like_C"/>
</dbReference>
<evidence type="ECO:0000313" key="3">
    <source>
        <dbReference type="EMBL" id="MFB9820893.1"/>
    </source>
</evidence>
<dbReference type="Proteomes" id="UP001589702">
    <property type="component" value="Unassembled WGS sequence"/>
</dbReference>
<feature type="domain" description="Flagellar hook-length control protein-like C-terminal" evidence="2">
    <location>
        <begin position="328"/>
        <end position="398"/>
    </location>
</feature>
<feature type="compositionally biased region" description="Pro residues" evidence="1">
    <location>
        <begin position="198"/>
        <end position="211"/>
    </location>
</feature>
<accession>A0ABV5Y1L8</accession>
<evidence type="ECO:0000259" key="2">
    <source>
        <dbReference type="Pfam" id="PF02120"/>
    </source>
</evidence>
<comment type="caution">
    <text evidence="3">The sequence shown here is derived from an EMBL/GenBank/DDBJ whole genome shotgun (WGS) entry which is preliminary data.</text>
</comment>
<keyword evidence="3" id="KW-0969">Cilium</keyword>